<dbReference type="PANTHER" id="PTHR11972">
    <property type="entry name" value="NADPH OXIDASE"/>
    <property type="match status" value="1"/>
</dbReference>
<keyword evidence="4" id="KW-0274">FAD</keyword>
<keyword evidence="8" id="KW-0406">Ion transport</keyword>
<dbReference type="Proteomes" id="UP000005220">
    <property type="component" value="Chromosome 5"/>
</dbReference>
<dbReference type="CDD" id="cd22823">
    <property type="entry name" value="Gal_Rha_Lectin"/>
    <property type="match status" value="1"/>
</dbReference>
<dbReference type="OrthoDB" id="10006946at2759"/>
<dbReference type="STRING" id="1071382.H2AVF7"/>
<dbReference type="KEGG" id="kaf:KAFR_0E02040"/>
<comment type="subcellular location">
    <subcellularLocation>
        <location evidence="1">Membrane</location>
        <topology evidence="1">Multi-pass membrane protein</topology>
    </subcellularLocation>
</comment>
<evidence type="ECO:0000256" key="1">
    <source>
        <dbReference type="ARBA" id="ARBA00004141"/>
    </source>
</evidence>
<accession>H2AVF7</accession>
<dbReference type="SFLD" id="SFLDS00052">
    <property type="entry name" value="Ferric_Reductase_Domain"/>
    <property type="match status" value="1"/>
</dbReference>
<organism evidence="12 13">
    <name type="scientific">Kazachstania africana (strain ATCC 22294 / BCRC 22015 / CBS 2517 / CECT 1963 / NBRC 1671 / NRRL Y-8276)</name>
    <name type="common">Yeast</name>
    <name type="synonym">Kluyveromyces africanus</name>
    <dbReference type="NCBI Taxonomy" id="1071382"/>
    <lineage>
        <taxon>Eukaryota</taxon>
        <taxon>Fungi</taxon>
        <taxon>Dikarya</taxon>
        <taxon>Ascomycota</taxon>
        <taxon>Saccharomycotina</taxon>
        <taxon>Saccharomycetes</taxon>
        <taxon>Saccharomycetales</taxon>
        <taxon>Saccharomycetaceae</taxon>
        <taxon>Kazachstania</taxon>
    </lineage>
</organism>
<keyword evidence="8" id="KW-0813">Transport</keyword>
<sequence length="671" mass="76908">MKFDSIINWFKSNLPNFENETDRITRTLNISKYSRFCFIFATCFICFFIPLWHFLSLTRPFFRSAHILKHHILKRGTWIHRLPIYHNQSLRICLFWFTICVIGTFYNTGRDLVQITKRMGRIAVALMPPLLFLTLRPSPLPQTLYLSLLPFHKWLSRIVVLESLLHTIFYSYYMCWKGAFLLKMKKPANLYGVLAMVLFALIGITSIWKVRRLNFRLFYYVHYICTWSTVFLLHFHARPGIPYYTTLNCCILVYQIAYRAYHTSLTKFIVIPLSPNLTVVEFPTKDLVRKPILPSCHVRVNICHGNFIKRWISNLIRLQHPFTLASLPTDETARLIIRNGRFPLRNGSTYYITGSYEPILNFITKPTVSHSWRIRRASLAAIPSPMTYIINARRVLICVGGSAIAFGLPLLRILKFNGVNVRLIWVCRDYRDLKLLQYFKHNSEGLEVYISGQEVEEQDIDLDYSEESERETEEQGTLAENISLLRTGNDQPNTKRNFGSMNAITSSSHDEIDFTGTYTPKNKKSFKNGNGDKSDLKFPSESAFRDPVVIDAPSTNLSPASLSITQDEEASPKLSCPIDSKIKIPSGVKVFYGRPTLNNEHYAWCLETECPGPITPNSLCNGDIDSSGSDSHISRLSEVWVVAAGPQSLVESTGRWATDGGLRFHAESFAV</sequence>
<dbReference type="EMBL" id="HE650825">
    <property type="protein sequence ID" value="CCF58357.1"/>
    <property type="molecule type" value="Genomic_DNA"/>
</dbReference>
<dbReference type="GO" id="GO:0005886">
    <property type="term" value="C:plasma membrane"/>
    <property type="evidence" value="ECO:0007669"/>
    <property type="project" value="TreeGrafter"/>
</dbReference>
<feature type="transmembrane region" description="Helical" evidence="10">
    <location>
        <begin position="220"/>
        <end position="237"/>
    </location>
</feature>
<feature type="transmembrane region" description="Helical" evidence="10">
    <location>
        <begin position="36"/>
        <end position="55"/>
    </location>
</feature>
<dbReference type="GeneID" id="13883015"/>
<dbReference type="GO" id="GO:0000293">
    <property type="term" value="F:ferric-chelate reductase activity"/>
    <property type="evidence" value="ECO:0007669"/>
    <property type="project" value="TreeGrafter"/>
</dbReference>
<keyword evidence="6 10" id="KW-1133">Transmembrane helix</keyword>
<dbReference type="eggNOG" id="KOG0039">
    <property type="taxonomic scope" value="Eukaryota"/>
</dbReference>
<keyword evidence="9 10" id="KW-0472">Membrane</keyword>
<feature type="transmembrane region" description="Helical" evidence="10">
    <location>
        <begin position="188"/>
        <end position="208"/>
    </location>
</feature>
<feature type="transmembrane region" description="Helical" evidence="10">
    <location>
        <begin position="119"/>
        <end position="135"/>
    </location>
</feature>
<evidence type="ECO:0000256" key="6">
    <source>
        <dbReference type="ARBA" id="ARBA00022989"/>
    </source>
</evidence>
<dbReference type="SFLD" id="SFLDF00463">
    <property type="entry name" value="AIM14"/>
    <property type="match status" value="1"/>
</dbReference>
<keyword evidence="5" id="KW-0249">Electron transport</keyword>
<dbReference type="SFLD" id="SFLDG01168">
    <property type="entry name" value="Ferric_reductase_subgroup_(FRE"/>
    <property type="match status" value="1"/>
</dbReference>
<evidence type="ECO:0000256" key="7">
    <source>
        <dbReference type="ARBA" id="ARBA00023002"/>
    </source>
</evidence>
<evidence type="ECO:0000256" key="2">
    <source>
        <dbReference type="ARBA" id="ARBA00022630"/>
    </source>
</evidence>
<dbReference type="FunCoup" id="H2AVF7">
    <property type="interactions" value="39"/>
</dbReference>
<dbReference type="HOGENOM" id="CLU_025685_0_0_1"/>
<evidence type="ECO:0000256" key="10">
    <source>
        <dbReference type="SAM" id="Phobius"/>
    </source>
</evidence>
<evidence type="ECO:0000256" key="4">
    <source>
        <dbReference type="ARBA" id="ARBA00022827"/>
    </source>
</evidence>
<feature type="transmembrane region" description="Helical" evidence="10">
    <location>
        <begin position="155"/>
        <end position="176"/>
    </location>
</feature>
<dbReference type="AlphaFoldDB" id="H2AVF7"/>
<protein>
    <recommendedName>
        <fullName evidence="11">Ferric oxidoreductase domain-containing protein</fullName>
    </recommendedName>
</protein>
<proteinExistence type="predicted"/>
<evidence type="ECO:0000259" key="11">
    <source>
        <dbReference type="Pfam" id="PF01794"/>
    </source>
</evidence>
<keyword evidence="3 10" id="KW-0812">Transmembrane</keyword>
<feature type="domain" description="Ferric oxidoreductase" evidence="11">
    <location>
        <begin position="119"/>
        <end position="232"/>
    </location>
</feature>
<evidence type="ECO:0000313" key="12">
    <source>
        <dbReference type="EMBL" id="CCF58357.1"/>
    </source>
</evidence>
<keyword evidence="2" id="KW-0285">Flavoprotein</keyword>
<dbReference type="InterPro" id="IPR013130">
    <property type="entry name" value="Fe3_Rdtase_TM_dom"/>
</dbReference>
<evidence type="ECO:0000313" key="13">
    <source>
        <dbReference type="Proteomes" id="UP000005220"/>
    </source>
</evidence>
<evidence type="ECO:0000256" key="5">
    <source>
        <dbReference type="ARBA" id="ARBA00022982"/>
    </source>
</evidence>
<dbReference type="Pfam" id="PF01794">
    <property type="entry name" value="Ferric_reduct"/>
    <property type="match status" value="1"/>
</dbReference>
<keyword evidence="7" id="KW-0560">Oxidoreductase</keyword>
<dbReference type="InterPro" id="IPR050369">
    <property type="entry name" value="RBOH/FRE"/>
</dbReference>
<dbReference type="RefSeq" id="XP_003957492.1">
    <property type="nucleotide sequence ID" value="XM_003957443.1"/>
</dbReference>
<dbReference type="GO" id="GO:0033215">
    <property type="term" value="P:reductive iron assimilation"/>
    <property type="evidence" value="ECO:0007669"/>
    <property type="project" value="TreeGrafter"/>
</dbReference>
<name>H2AVF7_KAZAF</name>
<dbReference type="PANTHER" id="PTHR11972:SF178">
    <property type="entry name" value="FERRIC REDUCTASE TRANSMEMBRANE COMPONENT 8-RELATED"/>
    <property type="match status" value="1"/>
</dbReference>
<evidence type="ECO:0000256" key="8">
    <source>
        <dbReference type="ARBA" id="ARBA00023065"/>
    </source>
</evidence>
<reference evidence="12 13" key="1">
    <citation type="journal article" date="2011" name="Proc. Natl. Acad. Sci. U.S.A.">
        <title>Evolutionary erosion of yeast sex chromosomes by mating-type switching accidents.</title>
        <authorList>
            <person name="Gordon J.L."/>
            <person name="Armisen D."/>
            <person name="Proux-Wera E."/>
            <person name="Oheigeartaigh S.S."/>
            <person name="Byrne K.P."/>
            <person name="Wolfe K.H."/>
        </authorList>
    </citation>
    <scope>NUCLEOTIDE SEQUENCE [LARGE SCALE GENOMIC DNA]</scope>
    <source>
        <strain evidence="13">ATCC 22294 / BCRC 22015 / CBS 2517 / CECT 1963 / NBRC 1671 / NRRL Y-8276</strain>
    </source>
</reference>
<gene>
    <name evidence="12" type="primary">KAFR0E02040</name>
    <name evidence="12" type="ORF">KAFR_0E02040</name>
</gene>
<feature type="transmembrane region" description="Helical" evidence="10">
    <location>
        <begin position="395"/>
        <end position="414"/>
    </location>
</feature>
<feature type="transmembrane region" description="Helical" evidence="10">
    <location>
        <begin position="89"/>
        <end position="107"/>
    </location>
</feature>
<evidence type="ECO:0000256" key="3">
    <source>
        <dbReference type="ARBA" id="ARBA00022692"/>
    </source>
</evidence>
<evidence type="ECO:0000256" key="9">
    <source>
        <dbReference type="ARBA" id="ARBA00023136"/>
    </source>
</evidence>
<keyword evidence="13" id="KW-1185">Reference proteome</keyword>
<dbReference type="InParanoid" id="H2AVF7"/>